<dbReference type="AlphaFoldDB" id="A0A6B0SZZ0"/>
<accession>A0A6B0SZZ0</accession>
<dbReference type="RefSeq" id="WP_159763275.1">
    <property type="nucleotide sequence ID" value="NZ_WUUT01000002.1"/>
</dbReference>
<keyword evidence="3" id="KW-1185">Reference proteome</keyword>
<dbReference type="EMBL" id="WUUT01000002">
    <property type="protein sequence ID" value="MXR51125.1"/>
    <property type="molecule type" value="Genomic_DNA"/>
</dbReference>
<proteinExistence type="predicted"/>
<protein>
    <submittedName>
        <fullName evidence="2">Uncharacterized protein</fullName>
    </submittedName>
</protein>
<feature type="region of interest" description="Disordered" evidence="1">
    <location>
        <begin position="24"/>
        <end position="57"/>
    </location>
</feature>
<evidence type="ECO:0000256" key="1">
    <source>
        <dbReference type="SAM" id="MobiDB-lite"/>
    </source>
</evidence>
<comment type="caution">
    <text evidence="2">The sequence shown here is derived from an EMBL/GenBank/DDBJ whole genome shotgun (WGS) entry which is preliminary data.</text>
</comment>
<gene>
    <name evidence="2" type="ORF">GRX03_05825</name>
</gene>
<sequence length="216" mass="23937">MTRRAFLTGVGSSICFAFAGCLATDNNDDPSSKPADRREDEEFTPDVEPVTRLGKAPSISFEAAPERAYEYLEADDSVRIHYDSGETSTMSFDRWGTARAVDHGSDRLQSLFENKSLIGTGISIGQGQVELSNIEVSSGGEQPTQEEFKWGAPLAPIGFHSHHYARDGELISKPDVPFQRLVEEAPRSMEITMLFPEKEYTAVLPVVCDRTWSKDQ</sequence>
<evidence type="ECO:0000313" key="3">
    <source>
        <dbReference type="Proteomes" id="UP000466535"/>
    </source>
</evidence>
<dbReference type="Proteomes" id="UP000466535">
    <property type="component" value="Unassembled WGS sequence"/>
</dbReference>
<dbReference type="OrthoDB" id="350579at2157"/>
<dbReference type="PROSITE" id="PS51257">
    <property type="entry name" value="PROKAR_LIPOPROTEIN"/>
    <property type="match status" value="1"/>
</dbReference>
<name>A0A6B0SZZ0_9EURY</name>
<reference evidence="2 3" key="1">
    <citation type="submission" date="2019-12" db="EMBL/GenBank/DDBJ databases">
        <title>Isolation and characterization of three novel carbon monoxide-oxidizing members of Halobacteria from salione crusts and soils.</title>
        <authorList>
            <person name="Myers M.R."/>
            <person name="King G.M."/>
        </authorList>
    </citation>
    <scope>NUCLEOTIDE SEQUENCE [LARGE SCALE GENOMIC DNA]</scope>
    <source>
        <strain evidence="2 3">WSH3</strain>
    </source>
</reference>
<feature type="compositionally biased region" description="Basic and acidic residues" evidence="1">
    <location>
        <begin position="30"/>
        <end position="40"/>
    </location>
</feature>
<evidence type="ECO:0000313" key="2">
    <source>
        <dbReference type="EMBL" id="MXR51125.1"/>
    </source>
</evidence>
<organism evidence="2 3">
    <name type="scientific">Halovenus carboxidivorans</name>
    <dbReference type="NCBI Taxonomy" id="2692199"/>
    <lineage>
        <taxon>Archaea</taxon>
        <taxon>Methanobacteriati</taxon>
        <taxon>Methanobacteriota</taxon>
        <taxon>Stenosarchaea group</taxon>
        <taxon>Halobacteria</taxon>
        <taxon>Halobacteriales</taxon>
        <taxon>Haloarculaceae</taxon>
        <taxon>Halovenus</taxon>
    </lineage>
</organism>